<dbReference type="InterPro" id="IPR045116">
    <property type="entry name" value="Clp1/Grc3"/>
</dbReference>
<dbReference type="InParanoid" id="H0W457"/>
<keyword evidence="8" id="KW-0418">Kinase</keyword>
<accession>H0W457</accession>
<evidence type="ECO:0000256" key="11">
    <source>
        <dbReference type="ARBA" id="ARBA00022884"/>
    </source>
</evidence>
<dbReference type="eggNOG" id="KOG2750">
    <property type="taxonomic scope" value="Eukaryota"/>
</dbReference>
<comment type="similarity">
    <text evidence="2">Belongs to the Clp1 family. NOL9/GRC3 subfamily.</text>
</comment>
<dbReference type="Bgee" id="ENSCPOG00000020668">
    <property type="expression patterns" value="Expressed in zone of skin and 13 other cell types or tissues"/>
</dbReference>
<keyword evidence="10" id="KW-0832">Ubl conjugation</keyword>
<organism evidence="24 25">
    <name type="scientific">Cavia porcellus</name>
    <name type="common">Guinea pig</name>
    <dbReference type="NCBI Taxonomy" id="10141"/>
    <lineage>
        <taxon>Eukaryota</taxon>
        <taxon>Metazoa</taxon>
        <taxon>Chordata</taxon>
        <taxon>Craniata</taxon>
        <taxon>Vertebrata</taxon>
        <taxon>Euteleostomi</taxon>
        <taxon>Mammalia</taxon>
        <taxon>Eutheria</taxon>
        <taxon>Euarchontoglires</taxon>
        <taxon>Glires</taxon>
        <taxon>Rodentia</taxon>
        <taxon>Hystricomorpha</taxon>
        <taxon>Caviidae</taxon>
        <taxon>Cavia</taxon>
    </lineage>
</organism>
<evidence type="ECO:0000256" key="8">
    <source>
        <dbReference type="ARBA" id="ARBA00022777"/>
    </source>
</evidence>
<dbReference type="GO" id="GO:0045111">
    <property type="term" value="C:intermediate filament cytoskeleton"/>
    <property type="evidence" value="ECO:0007669"/>
    <property type="project" value="Ensembl"/>
</dbReference>
<evidence type="ECO:0000256" key="17">
    <source>
        <dbReference type="ARBA" id="ARBA00065329"/>
    </source>
</evidence>
<dbReference type="SUPFAM" id="SSF52540">
    <property type="entry name" value="P-loop containing nucleoside triphosphate hydrolases"/>
    <property type="match status" value="1"/>
</dbReference>
<comment type="catalytic activity">
    <reaction evidence="14">
        <text>a 5'-end dephospho-ribonucleoside-RNA + ATP = a 5'-end 5'-phospho-ribonucleoside-RNA + ADP + H(+)</text>
        <dbReference type="Rhea" id="RHEA:54580"/>
        <dbReference type="Rhea" id="RHEA-COMP:13936"/>
        <dbReference type="Rhea" id="RHEA-COMP:15179"/>
        <dbReference type="ChEBI" id="CHEBI:15378"/>
        <dbReference type="ChEBI" id="CHEBI:30616"/>
        <dbReference type="ChEBI" id="CHEBI:138282"/>
        <dbReference type="ChEBI" id="CHEBI:138284"/>
        <dbReference type="ChEBI" id="CHEBI:456216"/>
        <dbReference type="EC" id="2.7.1.78"/>
    </reaction>
</comment>
<dbReference type="FunFam" id="3.40.50.300:FF:001243">
    <property type="entry name" value="Nucleolar protein 9"/>
    <property type="match status" value="1"/>
</dbReference>
<evidence type="ECO:0000256" key="3">
    <source>
        <dbReference type="ARBA" id="ARBA00012157"/>
    </source>
</evidence>
<evidence type="ECO:0000256" key="15">
    <source>
        <dbReference type="ARBA" id="ARBA00044673"/>
    </source>
</evidence>
<keyword evidence="13" id="KW-0539">Nucleus</keyword>
<dbReference type="EMBL" id="AAKN02028921">
    <property type="status" value="NOT_ANNOTATED_CDS"/>
    <property type="molecule type" value="Genomic_DNA"/>
</dbReference>
<keyword evidence="11" id="KW-0694">RNA-binding</keyword>
<evidence type="ECO:0000256" key="9">
    <source>
        <dbReference type="ARBA" id="ARBA00022840"/>
    </source>
</evidence>
<feature type="compositionally biased region" description="Basic and acidic residues" evidence="20">
    <location>
        <begin position="669"/>
        <end position="678"/>
    </location>
</feature>
<dbReference type="RefSeq" id="XP_005004441.1">
    <property type="nucleotide sequence ID" value="XM_005004384.4"/>
</dbReference>
<comment type="function">
    <text evidence="16">Polynucleotide kinase that can phosphorylate the 5'-hydroxyl groups of single-stranded and double-stranded RNA and DNA substrates. Involved in rRNA processing and its kinase activity is required for the processing of the 32S precursor into 5.8S and 28S rRNAs, more specifically for the generation of the major 5.8S(S) form. Required for the efficient pre-rRNA processing of internal transcribed spacer 2 (ITS2). Associates with LAS1L to form an ITS2 pre-rRNA endonuclease-kinase complex and is responsible for the transport of this complex into the nucleolus.</text>
</comment>
<dbReference type="GO" id="GO:0005730">
    <property type="term" value="C:nucleolus"/>
    <property type="evidence" value="ECO:0007669"/>
    <property type="project" value="UniProtKB-SubCell"/>
</dbReference>
<comment type="catalytic activity">
    <reaction evidence="15">
        <text>a 5'-end dephospho-2'-deoxyribonucleoside-DNA + ATP = a 5'-end 5'-phospho-2'-deoxyribonucleoside-DNA + ADP + H(+)</text>
        <dbReference type="Rhea" id="RHEA:15669"/>
        <dbReference type="Rhea" id="RHEA-COMP:13180"/>
        <dbReference type="Rhea" id="RHEA-COMP:13184"/>
        <dbReference type="ChEBI" id="CHEBI:15378"/>
        <dbReference type="ChEBI" id="CHEBI:30616"/>
        <dbReference type="ChEBI" id="CHEBI:136412"/>
        <dbReference type="ChEBI" id="CHEBI:136416"/>
        <dbReference type="ChEBI" id="CHEBI:456216"/>
        <dbReference type="EC" id="2.7.1.78"/>
    </reaction>
</comment>
<feature type="region of interest" description="Disordered" evidence="20">
    <location>
        <begin position="669"/>
        <end position="724"/>
    </location>
</feature>
<dbReference type="PANTHER" id="PTHR12755:SF3">
    <property type="entry name" value="POLYNUCLEOTIDE 5'-HYDROXYL-KINASE NOL9"/>
    <property type="match status" value="1"/>
</dbReference>
<evidence type="ECO:0000256" key="2">
    <source>
        <dbReference type="ARBA" id="ARBA00011003"/>
    </source>
</evidence>
<dbReference type="Pfam" id="PF16575">
    <property type="entry name" value="CLP1_P"/>
    <property type="match status" value="1"/>
</dbReference>
<reference evidence="24" key="3">
    <citation type="submission" date="2025-09" db="UniProtKB">
        <authorList>
            <consortium name="Ensembl"/>
        </authorList>
    </citation>
    <scope>IDENTIFICATION</scope>
    <source>
        <strain evidence="24">2N</strain>
    </source>
</reference>
<dbReference type="InterPro" id="IPR027417">
    <property type="entry name" value="P-loop_NTPase"/>
</dbReference>
<dbReference type="InterPro" id="IPR032319">
    <property type="entry name" value="CLP1_P"/>
</dbReference>
<name>H0W457_CAVPO</name>
<keyword evidence="12" id="KW-0007">Acetylation</keyword>
<keyword evidence="5" id="KW-0698">rRNA processing</keyword>
<gene>
    <name evidence="24" type="primary">NOL9</name>
</gene>
<dbReference type="HOGENOM" id="CLU_021128_2_0_1"/>
<feature type="domain" description="Clp1 P-loop" evidence="21">
    <location>
        <begin position="297"/>
        <end position="429"/>
    </location>
</feature>
<reference evidence="25" key="1">
    <citation type="journal article" date="2011" name="Nature">
        <title>A high-resolution map of human evolutionary constraint using 29 mammals.</title>
        <authorList>
            <person name="Lindblad-Toh K."/>
            <person name="Garber M."/>
            <person name="Zuk O."/>
            <person name="Lin M.F."/>
            <person name="Parker B.J."/>
            <person name="Washietl S."/>
            <person name="Kheradpour P."/>
            <person name="Ernst J."/>
            <person name="Jordan G."/>
            <person name="Mauceli E."/>
            <person name="Ward L.D."/>
            <person name="Lowe C.B."/>
            <person name="Holloway A.K."/>
            <person name="Clamp M."/>
            <person name="Gnerre S."/>
            <person name="Alfoldi J."/>
            <person name="Beal K."/>
            <person name="Chang J."/>
            <person name="Clawson H."/>
            <person name="Cuff J."/>
            <person name="Di Palma F."/>
            <person name="Fitzgerald S."/>
            <person name="Flicek P."/>
            <person name="Guttman M."/>
            <person name="Hubisz M.J."/>
            <person name="Jaffe D.B."/>
            <person name="Jungreis I."/>
            <person name="Kent W.J."/>
            <person name="Kostka D."/>
            <person name="Lara M."/>
            <person name="Martins A.L."/>
            <person name="Massingham T."/>
            <person name="Moltke I."/>
            <person name="Raney B.J."/>
            <person name="Rasmussen M.D."/>
            <person name="Robinson J."/>
            <person name="Stark A."/>
            <person name="Vilella A.J."/>
            <person name="Wen J."/>
            <person name="Xie X."/>
            <person name="Zody M.C."/>
            <person name="Baldwin J."/>
            <person name="Bloom T."/>
            <person name="Chin C.W."/>
            <person name="Heiman D."/>
            <person name="Nicol R."/>
            <person name="Nusbaum C."/>
            <person name="Young S."/>
            <person name="Wilkinson J."/>
            <person name="Worley K.C."/>
            <person name="Kovar C.L."/>
            <person name="Muzny D.M."/>
            <person name="Gibbs R.A."/>
            <person name="Cree A."/>
            <person name="Dihn H.H."/>
            <person name="Fowler G."/>
            <person name="Jhangiani S."/>
            <person name="Joshi V."/>
            <person name="Lee S."/>
            <person name="Lewis L.R."/>
            <person name="Nazareth L.V."/>
            <person name="Okwuonu G."/>
            <person name="Santibanez J."/>
            <person name="Warren W.C."/>
            <person name="Mardis E.R."/>
            <person name="Weinstock G.M."/>
            <person name="Wilson R.K."/>
            <person name="Delehaunty K."/>
            <person name="Dooling D."/>
            <person name="Fronik C."/>
            <person name="Fulton L."/>
            <person name="Fulton B."/>
            <person name="Graves T."/>
            <person name="Minx P."/>
            <person name="Sodergren E."/>
            <person name="Birney E."/>
            <person name="Margulies E.H."/>
            <person name="Herrero J."/>
            <person name="Green E.D."/>
            <person name="Haussler D."/>
            <person name="Siepel A."/>
            <person name="Goldman N."/>
            <person name="Pollard K.S."/>
            <person name="Pedersen J.S."/>
            <person name="Lander E.S."/>
            <person name="Kellis M."/>
        </authorList>
    </citation>
    <scope>NUCLEOTIDE SEQUENCE [LARGE SCALE GENOMIC DNA]</scope>
    <source>
        <strain evidence="25">2N</strain>
    </source>
</reference>
<dbReference type="EC" id="2.7.1.78" evidence="3"/>
<dbReference type="VEuPathDB" id="HostDB:ENSCPOG00000020668"/>
<evidence type="ECO:0000259" key="22">
    <source>
        <dbReference type="Pfam" id="PF24419"/>
    </source>
</evidence>
<dbReference type="GO" id="GO:0046404">
    <property type="term" value="F:ATP-dependent polydeoxyribonucleotide 5'-hydroxyl-kinase activity"/>
    <property type="evidence" value="ECO:0007669"/>
    <property type="project" value="Ensembl"/>
</dbReference>
<keyword evidence="25" id="KW-1185">Reference proteome</keyword>
<dbReference type="GO" id="GO:0005524">
    <property type="term" value="F:ATP binding"/>
    <property type="evidence" value="ECO:0007669"/>
    <property type="project" value="UniProtKB-KW"/>
</dbReference>
<dbReference type="GO" id="GO:0003723">
    <property type="term" value="F:RNA binding"/>
    <property type="evidence" value="ECO:0007669"/>
    <property type="project" value="UniProtKB-KW"/>
</dbReference>
<dbReference type="CTD" id="79707"/>
<dbReference type="OMA" id="YFGETSC"/>
<dbReference type="Ensembl" id="ENSCPOT00000021389.2">
    <property type="protein sequence ID" value="ENSCPOP00000017756.2"/>
    <property type="gene ID" value="ENSCPOG00000020668.2"/>
</dbReference>
<dbReference type="FunCoup" id="H0W457">
    <property type="interactions" value="3959"/>
</dbReference>
<evidence type="ECO:0000313" key="25">
    <source>
        <dbReference type="Proteomes" id="UP000005447"/>
    </source>
</evidence>
<evidence type="ECO:0000256" key="4">
    <source>
        <dbReference type="ARBA" id="ARBA00022499"/>
    </source>
</evidence>
<evidence type="ECO:0000259" key="23">
    <source>
        <dbReference type="Pfam" id="PF25467"/>
    </source>
</evidence>
<evidence type="ECO:0000256" key="1">
    <source>
        <dbReference type="ARBA" id="ARBA00004604"/>
    </source>
</evidence>
<dbReference type="GeneTree" id="ENSGT00940000153668"/>
<keyword evidence="9" id="KW-0067">ATP-binding</keyword>
<evidence type="ECO:0000256" key="10">
    <source>
        <dbReference type="ARBA" id="ARBA00022843"/>
    </source>
</evidence>
<keyword evidence="4" id="KW-1017">Isopeptide bond</keyword>
<sequence length="724" mass="80344">MADAVSPLRRGSARPTWVRARKARPQLMLSHRSRRRLGALSKCGRRRLRRRLLQVQAAGVDWREGHCSGALAETPRKPKAATPSPAPRPLPDPLPAPATPSSFPIPPVRAVGPGRVVLLLPAEQGFTFSGICRMTCLYGQVEVLGFVVSQGQPAQDIFSTYTHSCLTINAVHYSMPEKNKKDIRKEARALLRPHLNLEDRSWAMKNFSPSCSIVLLERLKSTTVNFITSYPGTAAVFEQEPTSQVTAECLVLKSVGIKRERKRKGLLLTASALSSLEELVSVSCEEADGCPIILVCGPQDVGKSTFSRCLINQLLNSISCIDYLECDLGQTEFTPPGCISLLNITEPVLGPPYTHQRTPQKMVYYGKTSCKNNCENYIDIIKYVFSAYKREAPLIVNTMGWVTDEGLLLLIDLIRLLSPSYVVQFSSAQHRQMPDLSPGYVDDMDGLYTRSKTWSRARGFPLAEFADSAEFAEEDKDSPALFTGYKLLRVNSEFCYRKTSRNRASHNKIFRDLTVLAYLAQMLPPAPRPLRPLHGLTPYQVPFNAVALRITHSDVAPTHILYAVNASWLGLCRILDDVQGYTRGPILLAQTPICDCVGFGLCRGIDMEKRLYHILTPVPPEELRTVNCLLVGAVSLPQCVFTSQHGFKGTVPYVTTDYNLNLPGASEKIGERDSDKLKLPKGKLHPRSKFQRKMRSLRAKDSEAQPSHSAAEAHPARACSSRDS</sequence>
<dbReference type="GeneID" id="100733326"/>
<evidence type="ECO:0000256" key="20">
    <source>
        <dbReference type="SAM" id="MobiDB-lite"/>
    </source>
</evidence>
<evidence type="ECO:0000256" key="19">
    <source>
        <dbReference type="ARBA" id="ARBA00082319"/>
    </source>
</evidence>
<evidence type="ECO:0000259" key="21">
    <source>
        <dbReference type="Pfam" id="PF16575"/>
    </source>
</evidence>
<keyword evidence="6" id="KW-0808">Transferase</keyword>
<dbReference type="OrthoDB" id="2405412at2759"/>
<evidence type="ECO:0000313" key="24">
    <source>
        <dbReference type="Ensembl" id="ENSCPOP00000017756.2"/>
    </source>
</evidence>
<dbReference type="InterPro" id="IPR057570">
    <property type="entry name" value="NOL9_C"/>
</dbReference>
<evidence type="ECO:0000256" key="12">
    <source>
        <dbReference type="ARBA" id="ARBA00022990"/>
    </source>
</evidence>
<feature type="region of interest" description="Disordered" evidence="20">
    <location>
        <begin position="69"/>
        <end position="101"/>
    </location>
</feature>
<dbReference type="KEGG" id="cpoc:100733326"/>
<dbReference type="InterPro" id="IPR057573">
    <property type="entry name" value="NOL9_N"/>
</dbReference>
<comment type="subcellular location">
    <subcellularLocation>
        <location evidence="1">Nucleus</location>
        <location evidence="1">Nucleolus</location>
    </subcellularLocation>
</comment>
<reference evidence="24" key="2">
    <citation type="submission" date="2025-08" db="UniProtKB">
        <authorList>
            <consortium name="Ensembl"/>
        </authorList>
    </citation>
    <scope>IDENTIFICATION</scope>
    <source>
        <strain evidence="24">2N</strain>
    </source>
</reference>
<evidence type="ECO:0000256" key="6">
    <source>
        <dbReference type="ARBA" id="ARBA00022679"/>
    </source>
</evidence>
<dbReference type="Proteomes" id="UP000005447">
    <property type="component" value="Unassembled WGS sequence"/>
</dbReference>
<evidence type="ECO:0000256" key="7">
    <source>
        <dbReference type="ARBA" id="ARBA00022741"/>
    </source>
</evidence>
<dbReference type="Gene3D" id="3.40.50.300">
    <property type="entry name" value="P-loop containing nucleotide triphosphate hydrolases"/>
    <property type="match status" value="1"/>
</dbReference>
<dbReference type="Pfam" id="PF25467">
    <property type="entry name" value="NOL9_C"/>
    <property type="match status" value="1"/>
</dbReference>
<comment type="subunit">
    <text evidence="17">Interacts with PELP1, WDR18 and SENP3. Interacts with LAS1L to form an ITS2 pre-rRNA endonuclease-kinase complex.</text>
</comment>
<dbReference type="PANTHER" id="PTHR12755">
    <property type="entry name" value="CLEAVAGE/POLYADENYLATION FACTOR IA SUBUNIT CLP1P"/>
    <property type="match status" value="1"/>
</dbReference>
<feature type="compositionally biased region" description="Pro residues" evidence="20">
    <location>
        <begin position="84"/>
        <end position="101"/>
    </location>
</feature>
<feature type="domain" description="NOL9 C-terminal" evidence="23">
    <location>
        <begin position="536"/>
        <end position="637"/>
    </location>
</feature>
<evidence type="ECO:0000256" key="13">
    <source>
        <dbReference type="ARBA" id="ARBA00023242"/>
    </source>
</evidence>
<dbReference type="GO" id="GO:0000448">
    <property type="term" value="P:cleavage in ITS2 between 5.8S rRNA and LSU-rRNA of tricistronic rRNA transcript (SSU-rRNA, 5.8S rRNA, LSU-rRNA)"/>
    <property type="evidence" value="ECO:0007669"/>
    <property type="project" value="TreeGrafter"/>
</dbReference>
<protein>
    <recommendedName>
        <fullName evidence="18">Polynucleotide 5'-hydroxyl-kinase NOL9</fullName>
        <ecNumber evidence="3">2.7.1.78</ecNumber>
    </recommendedName>
    <alternativeName>
        <fullName evidence="19">Nucleolar protein 9</fullName>
    </alternativeName>
</protein>
<evidence type="ECO:0000256" key="16">
    <source>
        <dbReference type="ARBA" id="ARBA00055967"/>
    </source>
</evidence>
<evidence type="ECO:0000256" key="5">
    <source>
        <dbReference type="ARBA" id="ARBA00022552"/>
    </source>
</evidence>
<feature type="domain" description="NOL9 N-terminal" evidence="22">
    <location>
        <begin position="115"/>
        <end position="244"/>
    </location>
</feature>
<keyword evidence="7" id="KW-0547">Nucleotide-binding</keyword>
<proteinExistence type="inferred from homology"/>
<dbReference type="STRING" id="10141.ENSCPOP00000017756"/>
<evidence type="ECO:0000256" key="14">
    <source>
        <dbReference type="ARBA" id="ARBA00044641"/>
    </source>
</evidence>
<dbReference type="Pfam" id="PF24419">
    <property type="entry name" value="Cupin_NOL9"/>
    <property type="match status" value="1"/>
</dbReference>
<dbReference type="AlphaFoldDB" id="H0W457"/>
<evidence type="ECO:0000256" key="18">
    <source>
        <dbReference type="ARBA" id="ARBA00071212"/>
    </source>
</evidence>
<feature type="compositionally biased region" description="Basic residues" evidence="20">
    <location>
        <begin position="679"/>
        <end position="697"/>
    </location>
</feature>